<protein>
    <recommendedName>
        <fullName evidence="4">MFS transporter</fullName>
    </recommendedName>
</protein>
<evidence type="ECO:0000256" key="1">
    <source>
        <dbReference type="SAM" id="Phobius"/>
    </source>
</evidence>
<proteinExistence type="predicted"/>
<evidence type="ECO:0000313" key="3">
    <source>
        <dbReference type="Proteomes" id="UP001596109"/>
    </source>
</evidence>
<reference evidence="3" key="1">
    <citation type="journal article" date="2019" name="Int. J. Syst. Evol. Microbiol.">
        <title>The Global Catalogue of Microorganisms (GCM) 10K type strain sequencing project: providing services to taxonomists for standard genome sequencing and annotation.</title>
        <authorList>
            <consortium name="The Broad Institute Genomics Platform"/>
            <consortium name="The Broad Institute Genome Sequencing Center for Infectious Disease"/>
            <person name="Wu L."/>
            <person name="Ma J."/>
        </authorList>
    </citation>
    <scope>NUCLEOTIDE SEQUENCE [LARGE SCALE GENOMIC DNA]</scope>
    <source>
        <strain evidence="3">CGMCC 4.1434</strain>
    </source>
</reference>
<keyword evidence="1" id="KW-0472">Membrane</keyword>
<dbReference type="Proteomes" id="UP001596109">
    <property type="component" value="Unassembled WGS sequence"/>
</dbReference>
<feature type="transmembrane region" description="Helical" evidence="1">
    <location>
        <begin position="7"/>
        <end position="27"/>
    </location>
</feature>
<dbReference type="RefSeq" id="WP_381434480.1">
    <property type="nucleotide sequence ID" value="NZ_JBHSNO010000005.1"/>
</dbReference>
<feature type="transmembrane region" description="Helical" evidence="1">
    <location>
        <begin position="120"/>
        <end position="138"/>
    </location>
</feature>
<organism evidence="2 3">
    <name type="scientific">Sporosarcina soli</name>
    <dbReference type="NCBI Taxonomy" id="334736"/>
    <lineage>
        <taxon>Bacteria</taxon>
        <taxon>Bacillati</taxon>
        <taxon>Bacillota</taxon>
        <taxon>Bacilli</taxon>
        <taxon>Bacillales</taxon>
        <taxon>Caryophanaceae</taxon>
        <taxon>Sporosarcina</taxon>
    </lineage>
</organism>
<comment type="caution">
    <text evidence="2">The sequence shown here is derived from an EMBL/GenBank/DDBJ whole genome shotgun (WGS) entry which is preliminary data.</text>
</comment>
<accession>A0ABW0TLA1</accession>
<evidence type="ECO:0000313" key="2">
    <source>
        <dbReference type="EMBL" id="MFC5589583.1"/>
    </source>
</evidence>
<name>A0ABW0TLA1_9BACL</name>
<sequence length="145" mass="17348">MIEKLLRFPFFQSILLTFVGIILLNKFHPYLLPELLTNVYLKLVLIGVLIFWFIIVFVYNRQNPKNKFKFFTFLPVELREEDEGLRWMTFKACRSVYIYYSFAIPVGIGLVTYFNGYSFAPLIIFILLGIGQYIIYWLEIKKLYD</sequence>
<feature type="transmembrane region" description="Helical" evidence="1">
    <location>
        <begin position="39"/>
        <end position="59"/>
    </location>
</feature>
<dbReference type="EMBL" id="JBHSNO010000005">
    <property type="protein sequence ID" value="MFC5589583.1"/>
    <property type="molecule type" value="Genomic_DNA"/>
</dbReference>
<keyword evidence="1" id="KW-0812">Transmembrane</keyword>
<feature type="transmembrane region" description="Helical" evidence="1">
    <location>
        <begin position="96"/>
        <end position="114"/>
    </location>
</feature>
<gene>
    <name evidence="2" type="ORF">ACFPRA_11825</name>
</gene>
<keyword evidence="1" id="KW-1133">Transmembrane helix</keyword>
<keyword evidence="3" id="KW-1185">Reference proteome</keyword>
<evidence type="ECO:0008006" key="4">
    <source>
        <dbReference type="Google" id="ProtNLM"/>
    </source>
</evidence>